<evidence type="ECO:0000256" key="6">
    <source>
        <dbReference type="ARBA" id="ARBA00022989"/>
    </source>
</evidence>
<evidence type="ECO:0000256" key="4">
    <source>
        <dbReference type="ARBA" id="ARBA00022692"/>
    </source>
</evidence>
<dbReference type="Pfam" id="PF05739">
    <property type="entry name" value="SNARE"/>
    <property type="match status" value="1"/>
</dbReference>
<evidence type="ECO:0000256" key="9">
    <source>
        <dbReference type="SAM" id="MobiDB-lite"/>
    </source>
</evidence>
<comment type="caution">
    <text evidence="12">The sequence shown here is derived from an EMBL/GenBank/DDBJ whole genome shotgun (WGS) entry which is preliminary data.</text>
</comment>
<dbReference type="CDD" id="cd15859">
    <property type="entry name" value="SNARE_SYN8"/>
    <property type="match status" value="1"/>
</dbReference>
<keyword evidence="7" id="KW-0175">Coiled coil</keyword>
<proteinExistence type="predicted"/>
<evidence type="ECO:0000256" key="10">
    <source>
        <dbReference type="SAM" id="Phobius"/>
    </source>
</evidence>
<evidence type="ECO:0000256" key="2">
    <source>
        <dbReference type="ARBA" id="ARBA00004308"/>
    </source>
</evidence>
<dbReference type="Proteomes" id="UP000803884">
    <property type="component" value="Unassembled WGS sequence"/>
</dbReference>
<keyword evidence="4 10" id="KW-0812">Transmembrane</keyword>
<evidence type="ECO:0000256" key="1">
    <source>
        <dbReference type="ARBA" id="ARBA00004167"/>
    </source>
</evidence>
<evidence type="ECO:0000313" key="13">
    <source>
        <dbReference type="Proteomes" id="UP000803884"/>
    </source>
</evidence>
<dbReference type="GeneID" id="96005201"/>
<comment type="subcellular location">
    <subcellularLocation>
        <location evidence="2">Endomembrane system</location>
    </subcellularLocation>
    <subcellularLocation>
        <location evidence="1">Membrane</location>
        <topology evidence="1">Single-pass membrane protein</topology>
    </subcellularLocation>
</comment>
<dbReference type="FunFam" id="1.20.5.110:FF:000060">
    <property type="entry name" value="SNARE complex subunit (Syn8)"/>
    <property type="match status" value="1"/>
</dbReference>
<dbReference type="RefSeq" id="XP_069230651.1">
    <property type="nucleotide sequence ID" value="XM_069372363.1"/>
</dbReference>
<evidence type="ECO:0000259" key="11">
    <source>
        <dbReference type="PROSITE" id="PS50192"/>
    </source>
</evidence>
<dbReference type="PANTHER" id="PTHR12791">
    <property type="entry name" value="GOLGI SNARE BET1-RELATED"/>
    <property type="match status" value="1"/>
</dbReference>
<keyword evidence="3" id="KW-0813">Transport</keyword>
<feature type="compositionally biased region" description="Acidic residues" evidence="9">
    <location>
        <begin position="131"/>
        <end position="141"/>
    </location>
</feature>
<feature type="region of interest" description="Disordered" evidence="9">
    <location>
        <begin position="151"/>
        <end position="170"/>
    </location>
</feature>
<dbReference type="EMBL" id="JAAQHG020000010">
    <property type="protein sequence ID" value="KAL1587546.1"/>
    <property type="molecule type" value="Genomic_DNA"/>
</dbReference>
<dbReference type="PROSITE" id="PS50192">
    <property type="entry name" value="T_SNARE"/>
    <property type="match status" value="1"/>
</dbReference>
<protein>
    <recommendedName>
        <fullName evidence="11">t-SNARE coiled-coil homology domain-containing protein</fullName>
    </recommendedName>
</protein>
<dbReference type="InterPro" id="IPR000727">
    <property type="entry name" value="T_SNARE_dom"/>
</dbReference>
<evidence type="ECO:0000256" key="8">
    <source>
        <dbReference type="ARBA" id="ARBA00023136"/>
    </source>
</evidence>
<feature type="region of interest" description="Disordered" evidence="9">
    <location>
        <begin position="85"/>
        <end position="143"/>
    </location>
</feature>
<evidence type="ECO:0000256" key="3">
    <source>
        <dbReference type="ARBA" id="ARBA00022448"/>
    </source>
</evidence>
<dbReference type="SMART" id="SM00397">
    <property type="entry name" value="t_SNARE"/>
    <property type="match status" value="1"/>
</dbReference>
<dbReference type="SUPFAM" id="SSF58038">
    <property type="entry name" value="SNARE fusion complex"/>
    <property type="match status" value="1"/>
</dbReference>
<keyword evidence="5" id="KW-0653">Protein transport</keyword>
<keyword evidence="6 10" id="KW-1133">Transmembrane helix</keyword>
<dbReference type="GO" id="GO:0005768">
    <property type="term" value="C:endosome"/>
    <property type="evidence" value="ECO:0007669"/>
    <property type="project" value="UniProtKB-ARBA"/>
</dbReference>
<organism evidence="12 13">
    <name type="scientific">Cladosporium halotolerans</name>
    <dbReference type="NCBI Taxonomy" id="1052096"/>
    <lineage>
        <taxon>Eukaryota</taxon>
        <taxon>Fungi</taxon>
        <taxon>Dikarya</taxon>
        <taxon>Ascomycota</taxon>
        <taxon>Pezizomycotina</taxon>
        <taxon>Dothideomycetes</taxon>
        <taxon>Dothideomycetidae</taxon>
        <taxon>Cladosporiales</taxon>
        <taxon>Cladosporiaceae</taxon>
        <taxon>Cladosporium</taxon>
    </lineage>
</organism>
<keyword evidence="13" id="KW-1185">Reference proteome</keyword>
<accession>A0AB34KUQ6</accession>
<feature type="domain" description="T-SNARE coiled-coil homology" evidence="11">
    <location>
        <begin position="178"/>
        <end position="240"/>
    </location>
</feature>
<dbReference type="GO" id="GO:0015031">
    <property type="term" value="P:protein transport"/>
    <property type="evidence" value="ECO:0007669"/>
    <property type="project" value="UniProtKB-KW"/>
</dbReference>
<dbReference type="GO" id="GO:0006896">
    <property type="term" value="P:Golgi to vacuole transport"/>
    <property type="evidence" value="ECO:0007669"/>
    <property type="project" value="UniProtKB-ARBA"/>
</dbReference>
<keyword evidence="8 10" id="KW-0472">Membrane</keyword>
<evidence type="ECO:0000256" key="7">
    <source>
        <dbReference type="ARBA" id="ARBA00023054"/>
    </source>
</evidence>
<dbReference type="AlphaFoldDB" id="A0AB34KUQ6"/>
<feature type="transmembrane region" description="Helical" evidence="10">
    <location>
        <begin position="248"/>
        <end position="267"/>
    </location>
</feature>
<dbReference type="Gene3D" id="1.20.5.110">
    <property type="match status" value="1"/>
</dbReference>
<gene>
    <name evidence="12" type="ORF">WHR41_03757</name>
</gene>
<sequence length="268" mass="30205">MSSTTSPHQLLLLADHLKLSLLERQRAVTLNLEPNKQDAHITRSLTSLQEGLEHLESQHADLGEADDNNSDLTKLRKQYSDLYAQFHGSAPPTPASRKPNNPALSDDFAAAQERPGPGRRNKSVRFRDNPDEQEQEREDPAEAANRAALFSDQERYTDEPAAPSQDELSNQQIHDYHKQVLREQDSQLDTLGQSVRRQRVLGIQMGDEMDEQNELLTDVEGGVDRHQGTLDRARKRLGNVARKSKGNWSWITIAILICVLVLLIVVLK</sequence>
<name>A0AB34KUQ6_9PEZI</name>
<evidence type="ECO:0000256" key="5">
    <source>
        <dbReference type="ARBA" id="ARBA00022927"/>
    </source>
</evidence>
<evidence type="ECO:0000313" key="12">
    <source>
        <dbReference type="EMBL" id="KAL1587546.1"/>
    </source>
</evidence>
<dbReference type="GO" id="GO:0061025">
    <property type="term" value="P:membrane fusion"/>
    <property type="evidence" value="ECO:0007669"/>
    <property type="project" value="UniProtKB-ARBA"/>
</dbReference>
<dbReference type="GO" id="GO:0016020">
    <property type="term" value="C:membrane"/>
    <property type="evidence" value="ECO:0007669"/>
    <property type="project" value="UniProtKB-SubCell"/>
</dbReference>
<reference evidence="12 13" key="1">
    <citation type="journal article" date="2020" name="Microbiol. Resour. Announc.">
        <title>Draft Genome Sequence of a Cladosporium Species Isolated from the Mesophotic Ascidian Didemnum maculosum.</title>
        <authorList>
            <person name="Gioti A."/>
            <person name="Siaperas R."/>
            <person name="Nikolaivits E."/>
            <person name="Le Goff G."/>
            <person name="Ouazzani J."/>
            <person name="Kotoulas G."/>
            <person name="Topakas E."/>
        </authorList>
    </citation>
    <scope>NUCLEOTIDE SEQUENCE [LARGE SCALE GENOMIC DNA]</scope>
    <source>
        <strain evidence="12 13">TM138-S3</strain>
    </source>
</reference>